<dbReference type="Gene3D" id="3.90.550.10">
    <property type="entry name" value="Spore Coat Polysaccharide Biosynthesis Protein SpsA, Chain A"/>
    <property type="match status" value="1"/>
</dbReference>
<gene>
    <name evidence="1" type="ORF">CUN49_06095</name>
    <name evidence="2" type="ORF">CUN50_05690</name>
</gene>
<dbReference type="PANTHER" id="PTHR43179">
    <property type="entry name" value="RHAMNOSYLTRANSFERASE WBBL"/>
    <property type="match status" value="1"/>
</dbReference>
<dbReference type="Proteomes" id="UP000229681">
    <property type="component" value="Unassembled WGS sequence"/>
</dbReference>
<dbReference type="CDD" id="cd04186">
    <property type="entry name" value="GT_2_like_c"/>
    <property type="match status" value="1"/>
</dbReference>
<evidence type="ECO:0000313" key="1">
    <source>
        <dbReference type="EMBL" id="PJF36318.1"/>
    </source>
</evidence>
<protein>
    <submittedName>
        <fullName evidence="2">Glycosyltransferase family 2 protein</fullName>
    </submittedName>
</protein>
<organism evidence="2 3">
    <name type="scientific">Candidatus Thermofonsia Clade 1 bacterium</name>
    <dbReference type="NCBI Taxonomy" id="2364210"/>
    <lineage>
        <taxon>Bacteria</taxon>
        <taxon>Bacillati</taxon>
        <taxon>Chloroflexota</taxon>
        <taxon>Candidatus Thermofontia</taxon>
        <taxon>Candidatus Thermofonsia Clade 1</taxon>
    </lineage>
</organism>
<proteinExistence type="predicted"/>
<dbReference type="EMBL" id="PGTL01000040">
    <property type="protein sequence ID" value="PJF42019.1"/>
    <property type="molecule type" value="Genomic_DNA"/>
</dbReference>
<accession>A0A2M8PFJ5</accession>
<dbReference type="AlphaFoldDB" id="A0A2M8PWX9"/>
<dbReference type="PANTHER" id="PTHR43179:SF7">
    <property type="entry name" value="RHAMNOSYLTRANSFERASE WBBL"/>
    <property type="match status" value="1"/>
</dbReference>
<evidence type="ECO:0000313" key="2">
    <source>
        <dbReference type="EMBL" id="PJF42019.1"/>
    </source>
</evidence>
<dbReference type="EMBL" id="PGTM01000063">
    <property type="protein sequence ID" value="PJF36318.1"/>
    <property type="molecule type" value="Genomic_DNA"/>
</dbReference>
<dbReference type="Pfam" id="PF13641">
    <property type="entry name" value="Glyco_tranf_2_3"/>
    <property type="match status" value="1"/>
</dbReference>
<reference evidence="3 4" key="1">
    <citation type="submission" date="2017-11" db="EMBL/GenBank/DDBJ databases">
        <title>Evolution of Phototrophy in the Chloroflexi Phylum Driven by Horizontal Gene Transfer.</title>
        <authorList>
            <person name="Ward L.M."/>
            <person name="Hemp J."/>
            <person name="Shih P.M."/>
            <person name="Mcglynn S.E."/>
            <person name="Fischer W."/>
        </authorList>
    </citation>
    <scope>NUCLEOTIDE SEQUENCE [LARGE SCALE GENOMIC DNA]</scope>
    <source>
        <strain evidence="2">CP1_1M</strain>
        <strain evidence="1">JP3_13</strain>
    </source>
</reference>
<dbReference type="SUPFAM" id="SSF53448">
    <property type="entry name" value="Nucleotide-diphospho-sugar transferases"/>
    <property type="match status" value="1"/>
</dbReference>
<evidence type="ECO:0000313" key="4">
    <source>
        <dbReference type="Proteomes" id="UP000229681"/>
    </source>
</evidence>
<sequence length="302" mass="34092">MSASVDVGIVIVNWNTRDLLRGCLRSLAASDASVSRRVVVVDNASSDGSAAMVRAEFPEVTVVENGHNLGFAAANNQGLRLLGFGQPCAAEAPRYALLLNPDTELPPEALRLMIARFDADPRIGAGGPRLVLPNGKLDLACRRSFPTPEVAMWRMLGLSRLFPKSRLFGRYNLTYLDEHLETEVDCVVGAFMLVRREVIERVGLLDETFWMYGEDIDWAYRIKQDGWKVLYYPKVTVLHIKRAASRHNPRTRLEFQRASLIFYYKHFARQTPRLMHWAILAGLLIRGGRPLWADIRALSKSR</sequence>
<evidence type="ECO:0000313" key="3">
    <source>
        <dbReference type="Proteomes" id="UP000228947"/>
    </source>
</evidence>
<dbReference type="Proteomes" id="UP000228947">
    <property type="component" value="Unassembled WGS sequence"/>
</dbReference>
<dbReference type="InterPro" id="IPR029044">
    <property type="entry name" value="Nucleotide-diphossugar_trans"/>
</dbReference>
<accession>A0A2M8PWX9</accession>
<comment type="caution">
    <text evidence="2">The sequence shown here is derived from an EMBL/GenBank/DDBJ whole genome shotgun (WGS) entry which is preliminary data.</text>
</comment>
<name>A0A2M8PWX9_9CHLR</name>
<dbReference type="GO" id="GO:0016740">
    <property type="term" value="F:transferase activity"/>
    <property type="evidence" value="ECO:0007669"/>
    <property type="project" value="UniProtKB-KW"/>
</dbReference>
<keyword evidence="2" id="KW-0808">Transferase</keyword>